<sequence length="60" mass="6954">MKTGRKTACGGFFKGCPYDFPCWPAASVLGAKRGWFEHLSTTKRERRLRFEPRVTLPFLF</sequence>
<dbReference type="HOGENOM" id="CLU_2934654_0_0_9"/>
<dbReference type="EMBL" id="AECU01000195">
    <property type="protein sequence ID" value="EFQ05870.1"/>
    <property type="molecule type" value="Genomic_DNA"/>
</dbReference>
<dbReference type="STRING" id="748224.HMPREF9436_02631"/>
<organism evidence="1 2">
    <name type="scientific">Faecalibacterium cf. prausnitzii KLE1255</name>
    <dbReference type="NCBI Taxonomy" id="748224"/>
    <lineage>
        <taxon>Bacteria</taxon>
        <taxon>Bacillati</taxon>
        <taxon>Bacillota</taxon>
        <taxon>Clostridia</taxon>
        <taxon>Eubacteriales</taxon>
        <taxon>Oscillospiraceae</taxon>
        <taxon>Faecalibacterium</taxon>
    </lineage>
</organism>
<proteinExistence type="predicted"/>
<dbReference type="Proteomes" id="UP000006028">
    <property type="component" value="Unassembled WGS sequence"/>
</dbReference>
<gene>
    <name evidence="1" type="ORF">HMPREF9436_02631</name>
</gene>
<evidence type="ECO:0000313" key="1">
    <source>
        <dbReference type="EMBL" id="EFQ05870.1"/>
    </source>
</evidence>
<evidence type="ECO:0000313" key="2">
    <source>
        <dbReference type="Proteomes" id="UP000006028"/>
    </source>
</evidence>
<name>E2ZLS2_9FIRM</name>
<accession>E2ZLS2</accession>
<dbReference type="BioCyc" id="FCF748224-HMP:GTSS-2064-MONOMER"/>
<reference evidence="1 2" key="1">
    <citation type="submission" date="2010-08" db="EMBL/GenBank/DDBJ databases">
        <authorList>
            <person name="Weinstock G."/>
            <person name="Sodergren E."/>
            <person name="Clifton S."/>
            <person name="Fulton L."/>
            <person name="Fulton B."/>
            <person name="Courtney L."/>
            <person name="Fronick C."/>
            <person name="Harrison M."/>
            <person name="Strong C."/>
            <person name="Farmer C."/>
            <person name="Delahaunty K."/>
            <person name="Markovic C."/>
            <person name="Hall O."/>
            <person name="Minx P."/>
            <person name="Tomlinson C."/>
            <person name="Mitreva M."/>
            <person name="Hou S."/>
            <person name="Chen J."/>
            <person name="Wollam A."/>
            <person name="Pepin K.H."/>
            <person name="Johnson M."/>
            <person name="Bhonagiri V."/>
            <person name="Zhang X."/>
            <person name="Suruliraj S."/>
            <person name="Warren W."/>
            <person name="Chinwalla A."/>
            <person name="Mardis E.R."/>
            <person name="Wilson R.K."/>
        </authorList>
    </citation>
    <scope>NUCLEOTIDE SEQUENCE [LARGE SCALE GENOMIC DNA]</scope>
    <source>
        <strain evidence="1 2">KLE1255</strain>
    </source>
</reference>
<protein>
    <submittedName>
        <fullName evidence="1">Uncharacterized protein</fullName>
    </submittedName>
</protein>
<comment type="caution">
    <text evidence="1">The sequence shown here is derived from an EMBL/GenBank/DDBJ whole genome shotgun (WGS) entry which is preliminary data.</text>
</comment>
<dbReference type="AlphaFoldDB" id="E2ZLS2"/>